<organism evidence="5 6">
    <name type="scientific">Actinomyces ruminicola</name>
    <dbReference type="NCBI Taxonomy" id="332524"/>
    <lineage>
        <taxon>Bacteria</taxon>
        <taxon>Bacillati</taxon>
        <taxon>Actinomycetota</taxon>
        <taxon>Actinomycetes</taxon>
        <taxon>Actinomycetales</taxon>
        <taxon>Actinomycetaceae</taxon>
        <taxon>Actinomyces</taxon>
    </lineage>
</organism>
<dbReference type="CDD" id="cd00090">
    <property type="entry name" value="HTH_ARSR"/>
    <property type="match status" value="1"/>
</dbReference>
<name>A0A1H0F6S2_9ACTO</name>
<dbReference type="InterPro" id="IPR050313">
    <property type="entry name" value="Carb_Metab_HTH_regulators"/>
</dbReference>
<dbReference type="PRINTS" id="PR00037">
    <property type="entry name" value="HTHLACR"/>
</dbReference>
<dbReference type="InterPro" id="IPR011991">
    <property type="entry name" value="ArsR-like_HTH"/>
</dbReference>
<evidence type="ECO:0000313" key="5">
    <source>
        <dbReference type="EMBL" id="SDN90367.1"/>
    </source>
</evidence>
<dbReference type="SUPFAM" id="SSF46785">
    <property type="entry name" value="Winged helix' DNA-binding domain"/>
    <property type="match status" value="1"/>
</dbReference>
<keyword evidence="1" id="KW-0805">Transcription regulation</keyword>
<dbReference type="Proteomes" id="UP000198541">
    <property type="component" value="Unassembled WGS sequence"/>
</dbReference>
<feature type="domain" description="HTH deoR-type" evidence="4">
    <location>
        <begin position="5"/>
        <end position="60"/>
    </location>
</feature>
<dbReference type="AlphaFoldDB" id="A0A1H0F6S2"/>
<dbReference type="SMART" id="SM01134">
    <property type="entry name" value="DeoRC"/>
    <property type="match status" value="1"/>
</dbReference>
<dbReference type="Gene3D" id="3.40.50.1360">
    <property type="match status" value="1"/>
</dbReference>
<dbReference type="Pfam" id="PF00455">
    <property type="entry name" value="DeoRC"/>
    <property type="match status" value="1"/>
</dbReference>
<evidence type="ECO:0000256" key="3">
    <source>
        <dbReference type="ARBA" id="ARBA00023163"/>
    </source>
</evidence>
<dbReference type="PANTHER" id="PTHR30363:SF44">
    <property type="entry name" value="AGA OPERON TRANSCRIPTIONAL REPRESSOR-RELATED"/>
    <property type="match status" value="1"/>
</dbReference>
<dbReference type="SUPFAM" id="SSF100950">
    <property type="entry name" value="NagB/RpiA/CoA transferase-like"/>
    <property type="match status" value="1"/>
</dbReference>
<dbReference type="InterPro" id="IPR036388">
    <property type="entry name" value="WH-like_DNA-bd_sf"/>
</dbReference>
<dbReference type="SMART" id="SM00420">
    <property type="entry name" value="HTH_DEOR"/>
    <property type="match status" value="1"/>
</dbReference>
<dbReference type="InterPro" id="IPR018356">
    <property type="entry name" value="Tscrpt_reg_HTH_DeoR_CS"/>
</dbReference>
<dbReference type="GO" id="GO:0003700">
    <property type="term" value="F:DNA-binding transcription factor activity"/>
    <property type="evidence" value="ECO:0007669"/>
    <property type="project" value="InterPro"/>
</dbReference>
<dbReference type="EMBL" id="FNIM01000023">
    <property type="protein sequence ID" value="SDN90367.1"/>
    <property type="molecule type" value="Genomic_DNA"/>
</dbReference>
<reference evidence="6" key="1">
    <citation type="submission" date="2016-10" db="EMBL/GenBank/DDBJ databases">
        <authorList>
            <person name="Varghese N."/>
            <person name="Submissions S."/>
        </authorList>
    </citation>
    <scope>NUCLEOTIDE SEQUENCE [LARGE SCALE GENOMIC DNA]</scope>
    <source>
        <strain evidence="6">DSM 27982</strain>
    </source>
</reference>
<dbReference type="InterPro" id="IPR036390">
    <property type="entry name" value="WH_DNA-bd_sf"/>
</dbReference>
<sequence>MPMLAQQRRSAIVEMVRERGGVSVTDLARALDVSASTIRRDLNALGREGRLQRVRGGGTIEADAQPFAHVAARAAEEKDRIGAAAAGLVRDRDVVLIDIGTTGAAVARHLRDRDVTVVTASLAVVDVLREDRHVELIVLGGVLRPSYLSLVGGLTENALAQISADIAFMGTSGVRADGTVMDSTGIEVPVKHALRAAAERTCLVATADKFPGAGLLPVCPINELEVVITTAAPGTAPLPDLAGTATEVLFA</sequence>
<dbReference type="GO" id="GO:0003677">
    <property type="term" value="F:DNA binding"/>
    <property type="evidence" value="ECO:0007669"/>
    <property type="project" value="UniProtKB-KW"/>
</dbReference>
<gene>
    <name evidence="5" type="ORF">SAMN05216355_1233</name>
</gene>
<dbReference type="InterPro" id="IPR014036">
    <property type="entry name" value="DeoR-like_C"/>
</dbReference>
<evidence type="ECO:0000259" key="4">
    <source>
        <dbReference type="PROSITE" id="PS51000"/>
    </source>
</evidence>
<keyword evidence="2 5" id="KW-0238">DNA-binding</keyword>
<dbReference type="InterPro" id="IPR001034">
    <property type="entry name" value="DeoR_HTH"/>
</dbReference>
<dbReference type="STRING" id="332524.SAMN04487766_12227"/>
<keyword evidence="3" id="KW-0804">Transcription</keyword>
<proteinExistence type="predicted"/>
<dbReference type="Gene3D" id="1.10.10.10">
    <property type="entry name" value="Winged helix-like DNA-binding domain superfamily/Winged helix DNA-binding domain"/>
    <property type="match status" value="1"/>
</dbReference>
<keyword evidence="6" id="KW-1185">Reference proteome</keyword>
<dbReference type="InterPro" id="IPR037171">
    <property type="entry name" value="NagB/RpiA_transferase-like"/>
</dbReference>
<evidence type="ECO:0000313" key="6">
    <source>
        <dbReference type="Proteomes" id="UP000198541"/>
    </source>
</evidence>
<protein>
    <submittedName>
        <fullName evidence="5">DNA-binding transcriptional regulator of sugar metabolism, DeoR/GlpR family</fullName>
    </submittedName>
</protein>
<evidence type="ECO:0000256" key="2">
    <source>
        <dbReference type="ARBA" id="ARBA00023125"/>
    </source>
</evidence>
<dbReference type="Pfam" id="PF08220">
    <property type="entry name" value="HTH_DeoR"/>
    <property type="match status" value="1"/>
</dbReference>
<dbReference type="PROSITE" id="PS51000">
    <property type="entry name" value="HTH_DEOR_2"/>
    <property type="match status" value="1"/>
</dbReference>
<dbReference type="PROSITE" id="PS00894">
    <property type="entry name" value="HTH_DEOR_1"/>
    <property type="match status" value="1"/>
</dbReference>
<dbReference type="PANTHER" id="PTHR30363">
    <property type="entry name" value="HTH-TYPE TRANSCRIPTIONAL REGULATOR SRLR-RELATED"/>
    <property type="match status" value="1"/>
</dbReference>
<evidence type="ECO:0000256" key="1">
    <source>
        <dbReference type="ARBA" id="ARBA00023015"/>
    </source>
</evidence>
<accession>A0A1H0F6S2</accession>